<sequence>MEKSKVQTPQIQPEVQRKRGRWKLLLVVAVCAAPMIGSYLTYYVIKPQSRTNYGALIDPRQYPIPALGSTELDGKPAKLEDYKGRWVMLQVAGGECDDACKTRLFAMRQLRLMQGKEMERIERVWLITDAKPLDTVLMREYDGTDMLRVDAKLLKAWLPTDEGTSMEDHIYLIDPLGNLMMRFPKDADPNKMKKDISKLLRASAIG</sequence>
<dbReference type="Gene3D" id="3.40.30.10">
    <property type="entry name" value="Glutaredoxin"/>
    <property type="match status" value="1"/>
</dbReference>
<proteinExistence type="predicted"/>
<feature type="transmembrane region" description="Helical" evidence="1">
    <location>
        <begin position="24"/>
        <end position="45"/>
    </location>
</feature>
<dbReference type="Proteomes" id="UP001629214">
    <property type="component" value="Unassembled WGS sequence"/>
</dbReference>
<name>A0ABW8ZCG9_9BURK</name>
<dbReference type="EMBL" id="JAQQFR010000011">
    <property type="protein sequence ID" value="MFL9880215.1"/>
    <property type="molecule type" value="Genomic_DNA"/>
</dbReference>
<evidence type="ECO:0000313" key="2">
    <source>
        <dbReference type="EMBL" id="MFL9880215.1"/>
    </source>
</evidence>
<organism evidence="2 3">
    <name type="scientific">Herbaspirillum rhizosphaerae</name>
    <dbReference type="NCBI Taxonomy" id="346179"/>
    <lineage>
        <taxon>Bacteria</taxon>
        <taxon>Pseudomonadati</taxon>
        <taxon>Pseudomonadota</taxon>
        <taxon>Betaproteobacteria</taxon>
        <taxon>Burkholderiales</taxon>
        <taxon>Oxalobacteraceae</taxon>
        <taxon>Herbaspirillum</taxon>
    </lineage>
</organism>
<keyword evidence="1" id="KW-1133">Transmembrane helix</keyword>
<comment type="caution">
    <text evidence="2">The sequence shown here is derived from an EMBL/GenBank/DDBJ whole genome shotgun (WGS) entry which is preliminary data.</text>
</comment>
<accession>A0ABW8ZCG9</accession>
<keyword evidence="1" id="KW-0812">Transmembrane</keyword>
<evidence type="ECO:0000256" key="1">
    <source>
        <dbReference type="SAM" id="Phobius"/>
    </source>
</evidence>
<evidence type="ECO:0000313" key="3">
    <source>
        <dbReference type="Proteomes" id="UP001629214"/>
    </source>
</evidence>
<dbReference type="SUPFAM" id="SSF52833">
    <property type="entry name" value="Thioredoxin-like"/>
    <property type="match status" value="1"/>
</dbReference>
<reference evidence="2 3" key="1">
    <citation type="journal article" date="2024" name="Chem. Sci.">
        <title>Discovery of megapolipeptins by genome mining of a Burkholderiales bacteria collection.</title>
        <authorList>
            <person name="Paulo B.S."/>
            <person name="Recchia M.J.J."/>
            <person name="Lee S."/>
            <person name="Fergusson C.H."/>
            <person name="Romanowski S.B."/>
            <person name="Hernandez A."/>
            <person name="Krull N."/>
            <person name="Liu D.Y."/>
            <person name="Cavanagh H."/>
            <person name="Bos A."/>
            <person name="Gray C.A."/>
            <person name="Murphy B.T."/>
            <person name="Linington R.G."/>
            <person name="Eustaquio A.S."/>
        </authorList>
    </citation>
    <scope>NUCLEOTIDE SEQUENCE [LARGE SCALE GENOMIC DNA]</scope>
    <source>
        <strain evidence="2 3">RL21-008-BIB-B</strain>
    </source>
</reference>
<keyword evidence="3" id="KW-1185">Reference proteome</keyword>
<dbReference type="InterPro" id="IPR036249">
    <property type="entry name" value="Thioredoxin-like_sf"/>
</dbReference>
<keyword evidence="1" id="KW-0472">Membrane</keyword>
<dbReference type="RefSeq" id="WP_408169272.1">
    <property type="nucleotide sequence ID" value="NZ_JAQQFR010000011.1"/>
</dbReference>
<gene>
    <name evidence="2" type="ORF">PQR63_17575</name>
</gene>
<protein>
    <submittedName>
        <fullName evidence="2">Cytochrome c oxidase subunit I</fullName>
    </submittedName>
</protein>